<dbReference type="SUPFAM" id="SSF53850">
    <property type="entry name" value="Periplasmic binding protein-like II"/>
    <property type="match status" value="1"/>
</dbReference>
<dbReference type="Pfam" id="PF04069">
    <property type="entry name" value="OpuAC"/>
    <property type="match status" value="1"/>
</dbReference>
<feature type="signal peptide" evidence="1">
    <location>
        <begin position="1"/>
        <end position="23"/>
    </location>
</feature>
<organism evidence="3 4">
    <name type="scientific">Skermania pinensis</name>
    <dbReference type="NCBI Taxonomy" id="39122"/>
    <lineage>
        <taxon>Bacteria</taxon>
        <taxon>Bacillati</taxon>
        <taxon>Actinomycetota</taxon>
        <taxon>Actinomycetes</taxon>
        <taxon>Mycobacteriales</taxon>
        <taxon>Gordoniaceae</taxon>
        <taxon>Skermania</taxon>
    </lineage>
</organism>
<evidence type="ECO:0000259" key="2">
    <source>
        <dbReference type="Pfam" id="PF04069"/>
    </source>
</evidence>
<name>A0ABX8SA51_9ACTN</name>
<protein>
    <submittedName>
        <fullName evidence="3">Glycine betaine ABC transporter substrate-binding protein</fullName>
    </submittedName>
</protein>
<feature type="chain" id="PRO_5046720201" evidence="1">
    <location>
        <begin position="24"/>
        <end position="321"/>
    </location>
</feature>
<dbReference type="Gene3D" id="3.40.190.10">
    <property type="entry name" value="Periplasmic binding protein-like II"/>
    <property type="match status" value="1"/>
</dbReference>
<dbReference type="Gene3D" id="3.40.190.120">
    <property type="entry name" value="Osmoprotection protein (prox), domain 2"/>
    <property type="match status" value="1"/>
</dbReference>
<dbReference type="Proteomes" id="UP000887023">
    <property type="component" value="Chromosome"/>
</dbReference>
<evidence type="ECO:0000313" key="4">
    <source>
        <dbReference type="Proteomes" id="UP000887023"/>
    </source>
</evidence>
<proteinExistence type="predicted"/>
<dbReference type="PROSITE" id="PS51257">
    <property type="entry name" value="PROKAR_LIPOPROTEIN"/>
    <property type="match status" value="1"/>
</dbReference>
<feature type="domain" description="ABC-type glycine betaine transport system substrate-binding" evidence="2">
    <location>
        <begin position="45"/>
        <end position="312"/>
    </location>
</feature>
<accession>A0ABX8SA51</accession>
<keyword evidence="1" id="KW-0732">Signal</keyword>
<reference evidence="3" key="1">
    <citation type="submission" date="2021-07" db="EMBL/GenBank/DDBJ databases">
        <title>Candidatus Kaistella beijingensis sp. nov. isolated from a municipal wastewater treatment plant is involved in sludge foaming.</title>
        <authorList>
            <person name="Song Y."/>
            <person name="Liu S.-J."/>
        </authorList>
    </citation>
    <scope>NUCLEOTIDE SEQUENCE</scope>
    <source>
        <strain evidence="3">DSM 43998</strain>
    </source>
</reference>
<evidence type="ECO:0000313" key="3">
    <source>
        <dbReference type="EMBL" id="QXQ14740.1"/>
    </source>
</evidence>
<dbReference type="RefSeq" id="WP_066468383.1">
    <property type="nucleotide sequence ID" value="NZ_CBCRUZ010000004.1"/>
</dbReference>
<evidence type="ECO:0000256" key="1">
    <source>
        <dbReference type="SAM" id="SignalP"/>
    </source>
</evidence>
<dbReference type="CDD" id="cd13611">
    <property type="entry name" value="PBP2_YehZ"/>
    <property type="match status" value="1"/>
</dbReference>
<gene>
    <name evidence="3" type="ORF">KV203_04895</name>
</gene>
<dbReference type="EMBL" id="CP079105">
    <property type="protein sequence ID" value="QXQ14740.1"/>
    <property type="molecule type" value="Genomic_DNA"/>
</dbReference>
<sequence>MIRRTILAACVLLLAACGLESGGAVPLPVRPGSIQPIPELDGVAITVGSKDFSEQITLGYIAEFALTAAGATVRDMTNIQGSNSMRDAQLHGQIDVAFDYTGTGWINYLGNEKPVPGSQAQFEAVREADLAEHGMWWTDLAPVNNTYALVTNRKTADEKGVRTLSDYAALVRADAGAATTCLGTEFSVRQDGFPGMARAYGLDPDQVRKQIVQDAVVLQATADGIQCNFGSVATTDGRIPALDLQILADDKQFFPQYNAALVMRKDFADAHPQVEQVMRPITELLTNETMTELNRQVDLDGREPADVARDWLVSQGFVTKP</sequence>
<dbReference type="InterPro" id="IPR007210">
    <property type="entry name" value="ABC_Gly_betaine_transp_sub-bd"/>
</dbReference>
<keyword evidence="4" id="KW-1185">Reference proteome</keyword>